<feature type="domain" description="Fe/B12 periplasmic-binding" evidence="6">
    <location>
        <begin position="70"/>
        <end position="337"/>
    </location>
</feature>
<evidence type="ECO:0000313" key="7">
    <source>
        <dbReference type="EMBL" id="MDG0846566.1"/>
    </source>
</evidence>
<protein>
    <submittedName>
        <fullName evidence="7">ABC transporter substrate-binding protein</fullName>
    </submittedName>
</protein>
<feature type="chain" id="PRO_5040981602" evidence="5">
    <location>
        <begin position="21"/>
        <end position="337"/>
    </location>
</feature>
<dbReference type="GO" id="GO:0030288">
    <property type="term" value="C:outer membrane-bounded periplasmic space"/>
    <property type="evidence" value="ECO:0007669"/>
    <property type="project" value="TreeGrafter"/>
</dbReference>
<sequence>MKKPYIIIIFLCLAMLLASCNTISSSNSKEKANKETTKITHTYEMKEKTQDHTEGKVKKETIDVPINPKKVVVMDYGALDIMQQLKLQDHIVAITKGENASFLPKSLKEFKSEKYENLGNPGRPNYDSLAKAKPDVIFASFRQAHTKTLNEMKKAAPNAKIVFMSPNHKDYITSIKQSSKNIGAIFEKEKEAQELVEKLDAKVKESKEVINNKRVLFLNVDDKGIKSYGASGRFGGFLNQDLGIQHADTKIKPNSSGILISNEYLEKMNPDKLFVINRTQDENDDSIPNALKNPVINNAKAIENNDVYVFEANTWFFGEGGINLTMQQLNQIQQAYQ</sequence>
<organism evidence="7 8">
    <name type="scientific">Staphylococcus equorum</name>
    <dbReference type="NCBI Taxonomy" id="246432"/>
    <lineage>
        <taxon>Bacteria</taxon>
        <taxon>Bacillati</taxon>
        <taxon>Bacillota</taxon>
        <taxon>Bacilli</taxon>
        <taxon>Bacillales</taxon>
        <taxon>Staphylococcaceae</taxon>
        <taxon>Staphylococcus</taxon>
    </lineage>
</organism>
<comment type="subcellular location">
    <subcellularLocation>
        <location evidence="1">Cell envelope</location>
    </subcellularLocation>
</comment>
<reference evidence="7" key="1">
    <citation type="submission" date="2022-05" db="EMBL/GenBank/DDBJ databases">
        <title>Comparative genomics of Staphylococcus equorum isolates.</title>
        <authorList>
            <person name="Luelf R.H."/>
        </authorList>
    </citation>
    <scope>NUCLEOTIDE SEQUENCE</scope>
    <source>
        <strain evidence="7">TMW 2.2497</strain>
    </source>
</reference>
<dbReference type="RefSeq" id="WP_056935292.1">
    <property type="nucleotide sequence ID" value="NZ_CP013114.1"/>
</dbReference>
<evidence type="ECO:0000256" key="5">
    <source>
        <dbReference type="SAM" id="SignalP"/>
    </source>
</evidence>
<keyword evidence="4 5" id="KW-0732">Signal</keyword>
<name>A0A9X4QYL9_9STAP</name>
<evidence type="ECO:0000256" key="2">
    <source>
        <dbReference type="ARBA" id="ARBA00008814"/>
    </source>
</evidence>
<dbReference type="GO" id="GO:1901678">
    <property type="term" value="P:iron coordination entity transport"/>
    <property type="evidence" value="ECO:0007669"/>
    <property type="project" value="UniProtKB-ARBA"/>
</dbReference>
<evidence type="ECO:0000259" key="6">
    <source>
        <dbReference type="PROSITE" id="PS50983"/>
    </source>
</evidence>
<keyword evidence="3" id="KW-0813">Transport</keyword>
<proteinExistence type="inferred from homology"/>
<evidence type="ECO:0000256" key="1">
    <source>
        <dbReference type="ARBA" id="ARBA00004196"/>
    </source>
</evidence>
<feature type="signal peptide" evidence="5">
    <location>
        <begin position="1"/>
        <end position="20"/>
    </location>
</feature>
<dbReference type="PROSITE" id="PS50983">
    <property type="entry name" value="FE_B12_PBP"/>
    <property type="match status" value="1"/>
</dbReference>
<dbReference type="AlphaFoldDB" id="A0A9X4QYL9"/>
<dbReference type="InterPro" id="IPR002491">
    <property type="entry name" value="ABC_transptr_periplasmic_BD"/>
</dbReference>
<dbReference type="EMBL" id="JAMBQA010000005">
    <property type="protein sequence ID" value="MDG0846566.1"/>
    <property type="molecule type" value="Genomic_DNA"/>
</dbReference>
<dbReference type="Pfam" id="PF01497">
    <property type="entry name" value="Peripla_BP_2"/>
    <property type="match status" value="1"/>
</dbReference>
<comment type="caution">
    <text evidence="7">The sequence shown here is derived from an EMBL/GenBank/DDBJ whole genome shotgun (WGS) entry which is preliminary data.</text>
</comment>
<keyword evidence="8" id="KW-1185">Reference proteome</keyword>
<dbReference type="PROSITE" id="PS51257">
    <property type="entry name" value="PROKAR_LIPOPROTEIN"/>
    <property type="match status" value="1"/>
</dbReference>
<gene>
    <name evidence="7" type="ORF">M4L89_10070</name>
</gene>
<dbReference type="PANTHER" id="PTHR30532:SF28">
    <property type="entry name" value="PETROBACTIN-BINDING PROTEIN YCLQ"/>
    <property type="match status" value="1"/>
</dbReference>
<dbReference type="SUPFAM" id="SSF53807">
    <property type="entry name" value="Helical backbone' metal receptor"/>
    <property type="match status" value="1"/>
</dbReference>
<evidence type="ECO:0000256" key="4">
    <source>
        <dbReference type="ARBA" id="ARBA00022729"/>
    </source>
</evidence>
<dbReference type="PANTHER" id="PTHR30532">
    <property type="entry name" value="IRON III DICITRATE-BINDING PERIPLASMIC PROTEIN"/>
    <property type="match status" value="1"/>
</dbReference>
<accession>A0A9X4QYL9</accession>
<evidence type="ECO:0000256" key="3">
    <source>
        <dbReference type="ARBA" id="ARBA00022448"/>
    </source>
</evidence>
<dbReference type="InterPro" id="IPR051313">
    <property type="entry name" value="Bact_iron-sidero_bind"/>
</dbReference>
<comment type="similarity">
    <text evidence="2">Belongs to the bacterial solute-binding protein 8 family.</text>
</comment>
<dbReference type="Gene3D" id="3.40.50.1980">
    <property type="entry name" value="Nitrogenase molybdenum iron protein domain"/>
    <property type="match status" value="2"/>
</dbReference>
<dbReference type="Proteomes" id="UP001152422">
    <property type="component" value="Unassembled WGS sequence"/>
</dbReference>
<evidence type="ECO:0000313" key="8">
    <source>
        <dbReference type="Proteomes" id="UP001152422"/>
    </source>
</evidence>